<accession>A0A8H3ATA6</accession>
<sequence length="145" mass="15554">MSNIPSTRSLSSRTMRATAQPDCRRSSVLYSVPLLVSESPEKVRYQLQPGLLLTVGAVSDRPPTMETQSKPSKVTRQPEPIAEMTTRNNPVNAGNNIEQPSGQISEEIPTKKKKGCCSFTVPAAGMDGFCTIICGALCCLCHGLG</sequence>
<dbReference type="AlphaFoldDB" id="A0A8H3ATA6"/>
<feature type="compositionally biased region" description="Polar residues" evidence="1">
    <location>
        <begin position="85"/>
        <end position="103"/>
    </location>
</feature>
<dbReference type="Proteomes" id="UP000663888">
    <property type="component" value="Unassembled WGS sequence"/>
</dbReference>
<evidence type="ECO:0000256" key="1">
    <source>
        <dbReference type="SAM" id="MobiDB-lite"/>
    </source>
</evidence>
<feature type="region of interest" description="Disordered" evidence="1">
    <location>
        <begin position="58"/>
        <end position="103"/>
    </location>
</feature>
<proteinExistence type="predicted"/>
<protein>
    <submittedName>
        <fullName evidence="2">Uncharacterized protein</fullName>
    </submittedName>
</protein>
<evidence type="ECO:0000313" key="2">
    <source>
        <dbReference type="EMBL" id="CAE6438306.1"/>
    </source>
</evidence>
<feature type="compositionally biased region" description="Polar residues" evidence="1">
    <location>
        <begin position="65"/>
        <end position="75"/>
    </location>
</feature>
<gene>
    <name evidence="2" type="ORF">RDB_LOCUS46066</name>
</gene>
<dbReference type="EMBL" id="CAJMWX010000895">
    <property type="protein sequence ID" value="CAE6438306.1"/>
    <property type="molecule type" value="Genomic_DNA"/>
</dbReference>
<evidence type="ECO:0000313" key="3">
    <source>
        <dbReference type="Proteomes" id="UP000663888"/>
    </source>
</evidence>
<comment type="caution">
    <text evidence="2">The sequence shown here is derived from an EMBL/GenBank/DDBJ whole genome shotgun (WGS) entry which is preliminary data.</text>
</comment>
<reference evidence="2" key="1">
    <citation type="submission" date="2021-01" db="EMBL/GenBank/DDBJ databases">
        <authorList>
            <person name="Kaushik A."/>
        </authorList>
    </citation>
    <scope>NUCLEOTIDE SEQUENCE</scope>
    <source>
        <strain evidence="2">AG4-R118</strain>
    </source>
</reference>
<organism evidence="2 3">
    <name type="scientific">Rhizoctonia solani</name>
    <dbReference type="NCBI Taxonomy" id="456999"/>
    <lineage>
        <taxon>Eukaryota</taxon>
        <taxon>Fungi</taxon>
        <taxon>Dikarya</taxon>
        <taxon>Basidiomycota</taxon>
        <taxon>Agaricomycotina</taxon>
        <taxon>Agaricomycetes</taxon>
        <taxon>Cantharellales</taxon>
        <taxon>Ceratobasidiaceae</taxon>
        <taxon>Rhizoctonia</taxon>
    </lineage>
</organism>
<name>A0A8H3ATA6_9AGAM</name>